<accession>A0A9Q0KP43</accession>
<dbReference type="AlphaFoldDB" id="A0A9Q0KP43"/>
<evidence type="ECO:0000256" key="1">
    <source>
        <dbReference type="ARBA" id="ARBA00001971"/>
    </source>
</evidence>
<dbReference type="GO" id="GO:0005506">
    <property type="term" value="F:iron ion binding"/>
    <property type="evidence" value="ECO:0007669"/>
    <property type="project" value="InterPro"/>
</dbReference>
<dbReference type="InterPro" id="IPR050651">
    <property type="entry name" value="Plant_Cytochrome_P450_Monoox"/>
</dbReference>
<dbReference type="SUPFAM" id="SSF48264">
    <property type="entry name" value="Cytochrome P450"/>
    <property type="match status" value="1"/>
</dbReference>
<evidence type="ECO:0000256" key="4">
    <source>
        <dbReference type="ARBA" id="ARBA00022692"/>
    </source>
</evidence>
<sequence>MLKHFRASETKAFIKELYNVGQNASLVDVKKRFGDLTFNIIVRMVVGKRYFGAESNAADAEEALQCQQGIRDFFHYIGLFVVSDAFPSLEGLDLQGYEKGMKRTAKNLDSIVEGWLKEHKQKGLAADYDKAKSDQDFMDAMISMMENSKLDDYVADRIIKVTRQTNVSWDFFCSSSFVLGSGSHLLHGFEFAAPSGEPVDMTESRGLTNMKATSLEVLLSPRLPPKLYR</sequence>
<dbReference type="GO" id="GO:0016705">
    <property type="term" value="F:oxidoreductase activity, acting on paired donors, with incorporation or reduction of molecular oxygen"/>
    <property type="evidence" value="ECO:0007669"/>
    <property type="project" value="InterPro"/>
</dbReference>
<dbReference type="Proteomes" id="UP001141806">
    <property type="component" value="Unassembled WGS sequence"/>
</dbReference>
<evidence type="ECO:0000256" key="3">
    <source>
        <dbReference type="ARBA" id="ARBA00022617"/>
    </source>
</evidence>
<dbReference type="GO" id="GO:0016020">
    <property type="term" value="C:membrane"/>
    <property type="evidence" value="ECO:0007669"/>
    <property type="project" value="UniProtKB-SubCell"/>
</dbReference>
<proteinExistence type="predicted"/>
<keyword evidence="11" id="KW-1185">Reference proteome</keyword>
<evidence type="ECO:0000256" key="5">
    <source>
        <dbReference type="ARBA" id="ARBA00022723"/>
    </source>
</evidence>
<keyword evidence="8" id="KW-0408">Iron</keyword>
<dbReference type="GO" id="GO:0020037">
    <property type="term" value="F:heme binding"/>
    <property type="evidence" value="ECO:0007669"/>
    <property type="project" value="InterPro"/>
</dbReference>
<dbReference type="InterPro" id="IPR001128">
    <property type="entry name" value="Cyt_P450"/>
</dbReference>
<evidence type="ECO:0000256" key="7">
    <source>
        <dbReference type="ARBA" id="ARBA00023002"/>
    </source>
</evidence>
<evidence type="ECO:0000256" key="6">
    <source>
        <dbReference type="ARBA" id="ARBA00022989"/>
    </source>
</evidence>
<dbReference type="InterPro" id="IPR036396">
    <property type="entry name" value="Cyt_P450_sf"/>
</dbReference>
<evidence type="ECO:0000256" key="9">
    <source>
        <dbReference type="ARBA" id="ARBA00023136"/>
    </source>
</evidence>
<keyword evidence="3" id="KW-0349">Heme</keyword>
<comment type="cofactor">
    <cofactor evidence="1">
        <name>heme</name>
        <dbReference type="ChEBI" id="CHEBI:30413"/>
    </cofactor>
</comment>
<keyword evidence="9" id="KW-0472">Membrane</keyword>
<dbReference type="GO" id="GO:0004497">
    <property type="term" value="F:monooxygenase activity"/>
    <property type="evidence" value="ECO:0007669"/>
    <property type="project" value="InterPro"/>
</dbReference>
<dbReference type="PANTHER" id="PTHR47947">
    <property type="entry name" value="CYTOCHROME P450 82C3-RELATED"/>
    <property type="match status" value="1"/>
</dbReference>
<dbReference type="Pfam" id="PF00067">
    <property type="entry name" value="p450"/>
    <property type="match status" value="1"/>
</dbReference>
<keyword evidence="6" id="KW-1133">Transmembrane helix</keyword>
<keyword evidence="4" id="KW-0812">Transmembrane</keyword>
<comment type="caution">
    <text evidence="10">The sequence shown here is derived from an EMBL/GenBank/DDBJ whole genome shotgun (WGS) entry which is preliminary data.</text>
</comment>
<dbReference type="EMBL" id="JAMYWD010000004">
    <property type="protein sequence ID" value="KAJ4974168.1"/>
    <property type="molecule type" value="Genomic_DNA"/>
</dbReference>
<dbReference type="PANTHER" id="PTHR47947:SF26">
    <property type="entry name" value="CYTOCHROME P450"/>
    <property type="match status" value="1"/>
</dbReference>
<dbReference type="Gene3D" id="1.10.630.10">
    <property type="entry name" value="Cytochrome P450"/>
    <property type="match status" value="1"/>
</dbReference>
<evidence type="ECO:0000256" key="8">
    <source>
        <dbReference type="ARBA" id="ARBA00023004"/>
    </source>
</evidence>
<comment type="subcellular location">
    <subcellularLocation>
        <location evidence="2">Membrane</location>
    </subcellularLocation>
</comment>
<keyword evidence="5" id="KW-0479">Metal-binding</keyword>
<reference evidence="10" key="1">
    <citation type="journal article" date="2023" name="Plant J.">
        <title>The genome of the king protea, Protea cynaroides.</title>
        <authorList>
            <person name="Chang J."/>
            <person name="Duong T.A."/>
            <person name="Schoeman C."/>
            <person name="Ma X."/>
            <person name="Roodt D."/>
            <person name="Barker N."/>
            <person name="Li Z."/>
            <person name="Van de Peer Y."/>
            <person name="Mizrachi E."/>
        </authorList>
    </citation>
    <scope>NUCLEOTIDE SEQUENCE</scope>
    <source>
        <tissue evidence="10">Young leaves</tissue>
    </source>
</reference>
<keyword evidence="7" id="KW-0560">Oxidoreductase</keyword>
<evidence type="ECO:0000313" key="10">
    <source>
        <dbReference type="EMBL" id="KAJ4974168.1"/>
    </source>
</evidence>
<protein>
    <submittedName>
        <fullName evidence="10">Uncharacterized protein</fullName>
    </submittedName>
</protein>
<name>A0A9Q0KP43_9MAGN</name>
<gene>
    <name evidence="10" type="ORF">NE237_007342</name>
</gene>
<dbReference type="OrthoDB" id="1936837at2759"/>
<organism evidence="10 11">
    <name type="scientific">Protea cynaroides</name>
    <dbReference type="NCBI Taxonomy" id="273540"/>
    <lineage>
        <taxon>Eukaryota</taxon>
        <taxon>Viridiplantae</taxon>
        <taxon>Streptophyta</taxon>
        <taxon>Embryophyta</taxon>
        <taxon>Tracheophyta</taxon>
        <taxon>Spermatophyta</taxon>
        <taxon>Magnoliopsida</taxon>
        <taxon>Proteales</taxon>
        <taxon>Proteaceae</taxon>
        <taxon>Protea</taxon>
    </lineage>
</organism>
<evidence type="ECO:0000256" key="2">
    <source>
        <dbReference type="ARBA" id="ARBA00004370"/>
    </source>
</evidence>
<evidence type="ECO:0000313" key="11">
    <source>
        <dbReference type="Proteomes" id="UP001141806"/>
    </source>
</evidence>